<dbReference type="AlphaFoldDB" id="A0A382RQ91"/>
<organism evidence="1">
    <name type="scientific">marine metagenome</name>
    <dbReference type="NCBI Taxonomy" id="408172"/>
    <lineage>
        <taxon>unclassified sequences</taxon>
        <taxon>metagenomes</taxon>
        <taxon>ecological metagenomes</taxon>
    </lineage>
</organism>
<name>A0A382RQ91_9ZZZZ</name>
<dbReference type="InterPro" id="IPR009355">
    <property type="entry name" value="Toluene_mOase_B"/>
</dbReference>
<dbReference type="EMBL" id="UINC01123407">
    <property type="protein sequence ID" value="SVC99863.1"/>
    <property type="molecule type" value="Genomic_DNA"/>
</dbReference>
<dbReference type="InterPro" id="IPR036713">
    <property type="entry name" value="TmoB-like_sf"/>
</dbReference>
<protein>
    <recommendedName>
        <fullName evidence="2">Ubiquitin-like domain-containing protein</fullName>
    </recommendedName>
</protein>
<dbReference type="Gene3D" id="3.10.20.270">
    <property type="entry name" value="TmoB-like"/>
    <property type="match status" value="1"/>
</dbReference>
<evidence type="ECO:0000313" key="1">
    <source>
        <dbReference type="EMBL" id="SVC99863.1"/>
    </source>
</evidence>
<gene>
    <name evidence="1" type="ORF">METZ01_LOCUS352717</name>
</gene>
<evidence type="ECO:0008006" key="2">
    <source>
        <dbReference type="Google" id="ProtNLM"/>
    </source>
</evidence>
<sequence>MADFPLAVLLQGDYGYKVVVVDDQDTMANVILKAREQLEGVLVKKAPKDTEFKIRVQGEEEMLPENLTVKAAKFKELESVQILRVNSS</sequence>
<reference evidence="1" key="1">
    <citation type="submission" date="2018-05" db="EMBL/GenBank/DDBJ databases">
        <authorList>
            <person name="Lanie J.A."/>
            <person name="Ng W.-L."/>
            <person name="Kazmierczak K.M."/>
            <person name="Andrzejewski T.M."/>
            <person name="Davidsen T.M."/>
            <person name="Wayne K.J."/>
            <person name="Tettelin H."/>
            <person name="Glass J.I."/>
            <person name="Rusch D."/>
            <person name="Podicherti R."/>
            <person name="Tsui H.-C.T."/>
            <person name="Winkler M.E."/>
        </authorList>
    </citation>
    <scope>NUCLEOTIDE SEQUENCE</scope>
</reference>
<proteinExistence type="predicted"/>
<accession>A0A382RQ91</accession>
<dbReference type="Pfam" id="PF06234">
    <property type="entry name" value="TmoB"/>
    <property type="match status" value="1"/>
</dbReference>
<dbReference type="SUPFAM" id="SSF110814">
    <property type="entry name" value="TmoB-like"/>
    <property type="match status" value="1"/>
</dbReference>